<evidence type="ECO:0000259" key="9">
    <source>
        <dbReference type="PROSITE" id="PS50011"/>
    </source>
</evidence>
<dbReference type="PANTHER" id="PTHR46204">
    <property type="entry name" value="CHITIN ELICITOR RECEPTOR KINASE 1-RELATED"/>
    <property type="match status" value="1"/>
</dbReference>
<dbReference type="InterPro" id="IPR044812">
    <property type="entry name" value="CERK1/LYK3-like"/>
</dbReference>
<dbReference type="AlphaFoldDB" id="A0A540K5D3"/>
<dbReference type="SUPFAM" id="SSF56112">
    <property type="entry name" value="Protein kinase-like (PK-like)"/>
    <property type="match status" value="1"/>
</dbReference>
<dbReference type="InterPro" id="IPR017441">
    <property type="entry name" value="Protein_kinase_ATP_BS"/>
</dbReference>
<dbReference type="GO" id="GO:0005886">
    <property type="term" value="C:plasma membrane"/>
    <property type="evidence" value="ECO:0007669"/>
    <property type="project" value="UniProtKB-SubCell"/>
</dbReference>
<organism evidence="10 11">
    <name type="scientific">Malus baccata</name>
    <name type="common">Siberian crab apple</name>
    <name type="synonym">Pyrus baccata</name>
    <dbReference type="NCBI Taxonomy" id="106549"/>
    <lineage>
        <taxon>Eukaryota</taxon>
        <taxon>Viridiplantae</taxon>
        <taxon>Streptophyta</taxon>
        <taxon>Embryophyta</taxon>
        <taxon>Tracheophyta</taxon>
        <taxon>Spermatophyta</taxon>
        <taxon>Magnoliopsida</taxon>
        <taxon>eudicotyledons</taxon>
        <taxon>Gunneridae</taxon>
        <taxon>Pentapetalae</taxon>
        <taxon>rosids</taxon>
        <taxon>fabids</taxon>
        <taxon>Rosales</taxon>
        <taxon>Rosaceae</taxon>
        <taxon>Amygdaloideae</taxon>
        <taxon>Maleae</taxon>
        <taxon>Malus</taxon>
    </lineage>
</organism>
<keyword evidence="6" id="KW-0472">Membrane</keyword>
<feature type="binding site" evidence="8">
    <location>
        <position position="52"/>
    </location>
    <ligand>
        <name>ATP</name>
        <dbReference type="ChEBI" id="CHEBI:30616"/>
    </ligand>
</feature>
<keyword evidence="3" id="KW-0812">Transmembrane</keyword>
<evidence type="ECO:0000256" key="8">
    <source>
        <dbReference type="PROSITE-ProRule" id="PRU10141"/>
    </source>
</evidence>
<dbReference type="GO" id="GO:0005524">
    <property type="term" value="F:ATP binding"/>
    <property type="evidence" value="ECO:0007669"/>
    <property type="project" value="UniProtKB-UniRule"/>
</dbReference>
<proteinExistence type="predicted"/>
<feature type="domain" description="Protein kinase" evidence="9">
    <location>
        <begin position="24"/>
        <end position="79"/>
    </location>
</feature>
<evidence type="ECO:0000256" key="2">
    <source>
        <dbReference type="ARBA" id="ARBA00022475"/>
    </source>
</evidence>
<reference evidence="10 11" key="1">
    <citation type="journal article" date="2019" name="G3 (Bethesda)">
        <title>Sequencing of a Wild Apple (Malus baccata) Genome Unravels the Differences Between Cultivated and Wild Apple Species Regarding Disease Resistance and Cold Tolerance.</title>
        <authorList>
            <person name="Chen X."/>
        </authorList>
    </citation>
    <scope>NUCLEOTIDE SEQUENCE [LARGE SCALE GENOMIC DNA]</scope>
    <source>
        <strain evidence="11">cv. Shandingzi</strain>
        <tissue evidence="10">Leaves</tissue>
    </source>
</reference>
<dbReference type="GO" id="GO:0019199">
    <property type="term" value="F:transmembrane receptor protein kinase activity"/>
    <property type="evidence" value="ECO:0007669"/>
    <property type="project" value="InterPro"/>
</dbReference>
<protein>
    <recommendedName>
        <fullName evidence="9">Protein kinase domain-containing protein</fullName>
    </recommendedName>
</protein>
<comment type="caution">
    <text evidence="10">The sequence shown here is derived from an EMBL/GenBank/DDBJ whole genome shotgun (WGS) entry which is preliminary data.</text>
</comment>
<dbReference type="Proteomes" id="UP000315295">
    <property type="component" value="Unassembled WGS sequence"/>
</dbReference>
<evidence type="ECO:0000313" key="10">
    <source>
        <dbReference type="EMBL" id="TQD69449.1"/>
    </source>
</evidence>
<dbReference type="PROSITE" id="PS00107">
    <property type="entry name" value="PROTEIN_KINASE_ATP"/>
    <property type="match status" value="1"/>
</dbReference>
<evidence type="ECO:0000256" key="7">
    <source>
        <dbReference type="ARBA" id="ARBA00023157"/>
    </source>
</evidence>
<dbReference type="InterPro" id="IPR001245">
    <property type="entry name" value="Ser-Thr/Tyr_kinase_cat_dom"/>
</dbReference>
<dbReference type="InterPro" id="IPR011009">
    <property type="entry name" value="Kinase-like_dom_sf"/>
</dbReference>
<keyword evidence="4" id="KW-0732">Signal</keyword>
<accession>A0A540K5D3</accession>
<dbReference type="GO" id="GO:0045087">
    <property type="term" value="P:innate immune response"/>
    <property type="evidence" value="ECO:0007669"/>
    <property type="project" value="InterPro"/>
</dbReference>
<dbReference type="Pfam" id="PF07714">
    <property type="entry name" value="PK_Tyr_Ser-Thr"/>
    <property type="match status" value="1"/>
</dbReference>
<evidence type="ECO:0000256" key="5">
    <source>
        <dbReference type="ARBA" id="ARBA00022989"/>
    </source>
</evidence>
<keyword evidence="5" id="KW-1133">Transmembrane helix</keyword>
<dbReference type="EMBL" id="VIEB01003527">
    <property type="protein sequence ID" value="TQD69449.1"/>
    <property type="molecule type" value="Genomic_DNA"/>
</dbReference>
<dbReference type="InterPro" id="IPR000719">
    <property type="entry name" value="Prot_kinase_dom"/>
</dbReference>
<keyword evidence="11" id="KW-1185">Reference proteome</keyword>
<evidence type="ECO:0000256" key="3">
    <source>
        <dbReference type="ARBA" id="ARBA00022692"/>
    </source>
</evidence>
<gene>
    <name evidence="10" type="ORF">C1H46_045018</name>
</gene>
<dbReference type="Gene3D" id="3.30.200.20">
    <property type="entry name" value="Phosphorylase Kinase, domain 1"/>
    <property type="match status" value="1"/>
</dbReference>
<sequence length="79" mass="9002">MVVFESDRPVIFSLEEIEEATGYFNETKKIGEGGYGSVFFGVIRKKEVAIKKMRSNSTKEFFAELKVLCKIHHINVVSD</sequence>
<keyword evidence="2" id="KW-1003">Cell membrane</keyword>
<evidence type="ECO:0000256" key="6">
    <source>
        <dbReference type="ARBA" id="ARBA00023136"/>
    </source>
</evidence>
<keyword evidence="8" id="KW-0547">Nucleotide-binding</keyword>
<name>A0A540K5D3_MALBA</name>
<evidence type="ECO:0000256" key="4">
    <source>
        <dbReference type="ARBA" id="ARBA00022729"/>
    </source>
</evidence>
<evidence type="ECO:0000313" key="11">
    <source>
        <dbReference type="Proteomes" id="UP000315295"/>
    </source>
</evidence>
<comment type="subcellular location">
    <subcellularLocation>
        <location evidence="1">Cell membrane</location>
        <topology evidence="1">Single-pass membrane protein</topology>
    </subcellularLocation>
</comment>
<keyword evidence="7" id="KW-1015">Disulfide bond</keyword>
<evidence type="ECO:0000256" key="1">
    <source>
        <dbReference type="ARBA" id="ARBA00004162"/>
    </source>
</evidence>
<dbReference type="PROSITE" id="PS50011">
    <property type="entry name" value="PROTEIN_KINASE_DOM"/>
    <property type="match status" value="1"/>
</dbReference>
<keyword evidence="8" id="KW-0067">ATP-binding</keyword>
<dbReference type="PANTHER" id="PTHR46204:SF8">
    <property type="entry name" value="PROTEIN KINASE DOMAIN-CONTAINING PROTEIN"/>
    <property type="match status" value="1"/>
</dbReference>